<accession>A0A7V8JU02</accession>
<protein>
    <submittedName>
        <fullName evidence="1">Uncharacterized protein</fullName>
    </submittedName>
</protein>
<evidence type="ECO:0000313" key="2">
    <source>
        <dbReference type="Proteomes" id="UP000462435"/>
    </source>
</evidence>
<comment type="caution">
    <text evidence="1">The sequence shown here is derived from an EMBL/GenBank/DDBJ whole genome shotgun (WGS) entry which is preliminary data.</text>
</comment>
<sequence>MKYVDLPNLALVTSNHFDLRVDCARAISNVEIQASRAASGKDSATQLRDFFLACANAADKAAGGTGTIAATTS</sequence>
<dbReference type="AlphaFoldDB" id="A0A7V8JU02"/>
<proteinExistence type="predicted"/>
<gene>
    <name evidence="1" type="ORF">GAK35_02204</name>
</gene>
<name>A0A7V8JU02_9BURK</name>
<dbReference type="EMBL" id="WNDX01000060">
    <property type="protein sequence ID" value="KAF1043420.1"/>
    <property type="molecule type" value="Genomic_DNA"/>
</dbReference>
<evidence type="ECO:0000313" key="1">
    <source>
        <dbReference type="EMBL" id="KAF1043420.1"/>
    </source>
</evidence>
<dbReference type="Proteomes" id="UP000462435">
    <property type="component" value="Unassembled WGS sequence"/>
</dbReference>
<reference evidence="2" key="1">
    <citation type="journal article" date="2020" name="MBio">
        <title>Horizontal gene transfer to a defensive symbiont with a reduced genome amongst a multipartite beetle microbiome.</title>
        <authorList>
            <person name="Waterworth S.C."/>
            <person name="Florez L.V."/>
            <person name="Rees E.R."/>
            <person name="Hertweck C."/>
            <person name="Kaltenpoth M."/>
            <person name="Kwan J.C."/>
        </authorList>
    </citation>
    <scope>NUCLEOTIDE SEQUENCE [LARGE SCALE GENOMIC DNA]</scope>
</reference>
<organism evidence="1 2">
    <name type="scientific">Herbaspirillum frisingense</name>
    <dbReference type="NCBI Taxonomy" id="92645"/>
    <lineage>
        <taxon>Bacteria</taxon>
        <taxon>Pseudomonadati</taxon>
        <taxon>Pseudomonadota</taxon>
        <taxon>Betaproteobacteria</taxon>
        <taxon>Burkholderiales</taxon>
        <taxon>Oxalobacteraceae</taxon>
        <taxon>Herbaspirillum</taxon>
    </lineage>
</organism>